<dbReference type="AlphaFoldDB" id="A0A2N3IK85"/>
<organism evidence="10 11">
    <name type="scientific">Raineya orbicola</name>
    <dbReference type="NCBI Taxonomy" id="2016530"/>
    <lineage>
        <taxon>Bacteria</taxon>
        <taxon>Pseudomonadati</taxon>
        <taxon>Bacteroidota</taxon>
        <taxon>Cytophagia</taxon>
        <taxon>Cytophagales</taxon>
        <taxon>Raineyaceae</taxon>
        <taxon>Raineya</taxon>
    </lineage>
</organism>
<evidence type="ECO:0000256" key="7">
    <source>
        <dbReference type="SAM" id="Phobius"/>
    </source>
</evidence>
<dbReference type="RefSeq" id="WP_101357529.1">
    <property type="nucleotide sequence ID" value="NZ_NKXO01000003.1"/>
</dbReference>
<accession>A0A2N3IK85</accession>
<feature type="transmembrane region" description="Helical" evidence="7">
    <location>
        <begin position="374"/>
        <end position="393"/>
    </location>
</feature>
<evidence type="ECO:0000256" key="1">
    <source>
        <dbReference type="ARBA" id="ARBA00004651"/>
    </source>
</evidence>
<feature type="transmembrane region" description="Helical" evidence="7">
    <location>
        <begin position="276"/>
        <end position="299"/>
    </location>
</feature>
<evidence type="ECO:0000313" key="11">
    <source>
        <dbReference type="Proteomes" id="UP000233387"/>
    </source>
</evidence>
<dbReference type="InterPro" id="IPR025857">
    <property type="entry name" value="MacB_PCD"/>
</dbReference>
<evidence type="ECO:0000256" key="4">
    <source>
        <dbReference type="ARBA" id="ARBA00022692"/>
    </source>
</evidence>
<evidence type="ECO:0000259" key="8">
    <source>
        <dbReference type="Pfam" id="PF02687"/>
    </source>
</evidence>
<dbReference type="Pfam" id="PF12704">
    <property type="entry name" value="MacB_PCD"/>
    <property type="match status" value="1"/>
</dbReference>
<evidence type="ECO:0000256" key="3">
    <source>
        <dbReference type="ARBA" id="ARBA00022475"/>
    </source>
</evidence>
<reference evidence="10 11" key="1">
    <citation type="submission" date="2017-06" db="EMBL/GenBank/DDBJ databases">
        <title>Raineya orbicola gen. nov., sp. nov. a slightly thermophilic bacterium of the phylum Bacteroidetes and the description of Raineyaceae fam. nov.</title>
        <authorList>
            <person name="Albuquerque L."/>
            <person name="Polonia A.R.M."/>
            <person name="Barroso C."/>
            <person name="Froufe H.J.C."/>
            <person name="Lage O."/>
            <person name="Lobo-Da-Cunha A."/>
            <person name="Egas C."/>
            <person name="Da Costa M.S."/>
        </authorList>
    </citation>
    <scope>NUCLEOTIDE SEQUENCE [LARGE SCALE GENOMIC DNA]</scope>
    <source>
        <strain evidence="10 11">SPSPC-11</strain>
    </source>
</reference>
<evidence type="ECO:0000259" key="9">
    <source>
        <dbReference type="Pfam" id="PF12704"/>
    </source>
</evidence>
<evidence type="ECO:0000256" key="6">
    <source>
        <dbReference type="ARBA" id="ARBA00023136"/>
    </source>
</evidence>
<keyword evidence="10" id="KW-0449">Lipoprotein</keyword>
<evidence type="ECO:0000256" key="5">
    <source>
        <dbReference type="ARBA" id="ARBA00022989"/>
    </source>
</evidence>
<dbReference type="GO" id="GO:0044874">
    <property type="term" value="P:lipoprotein localization to outer membrane"/>
    <property type="evidence" value="ECO:0007669"/>
    <property type="project" value="TreeGrafter"/>
</dbReference>
<dbReference type="GO" id="GO:0098797">
    <property type="term" value="C:plasma membrane protein complex"/>
    <property type="evidence" value="ECO:0007669"/>
    <property type="project" value="TreeGrafter"/>
</dbReference>
<gene>
    <name evidence="10" type="ORF">Rain11_0263</name>
</gene>
<comment type="similarity">
    <text evidence="2">Belongs to the ABC-4 integral membrane protein family. LolC/E subfamily.</text>
</comment>
<feature type="transmembrane region" description="Helical" evidence="7">
    <location>
        <begin position="20"/>
        <end position="46"/>
    </location>
</feature>
<comment type="subcellular location">
    <subcellularLocation>
        <location evidence="1">Cell membrane</location>
        <topology evidence="1">Multi-pass membrane protein</topology>
    </subcellularLocation>
</comment>
<dbReference type="OrthoDB" id="1522724at2"/>
<name>A0A2N3IK85_9BACT</name>
<dbReference type="Pfam" id="PF02687">
    <property type="entry name" value="FtsX"/>
    <property type="match status" value="1"/>
</dbReference>
<evidence type="ECO:0000313" key="10">
    <source>
        <dbReference type="EMBL" id="PKQ70726.1"/>
    </source>
</evidence>
<feature type="domain" description="ABC3 transporter permease C-terminal" evidence="8">
    <location>
        <begin position="276"/>
        <end position="400"/>
    </location>
</feature>
<keyword evidence="3" id="KW-1003">Cell membrane</keyword>
<keyword evidence="5 7" id="KW-1133">Transmembrane helix</keyword>
<keyword evidence="4 7" id="KW-0812">Transmembrane</keyword>
<dbReference type="Proteomes" id="UP000233387">
    <property type="component" value="Unassembled WGS sequence"/>
</dbReference>
<dbReference type="PANTHER" id="PTHR30489">
    <property type="entry name" value="LIPOPROTEIN-RELEASING SYSTEM TRANSMEMBRANE PROTEIN LOLE"/>
    <property type="match status" value="1"/>
</dbReference>
<sequence length="405" mass="46430">MKLALKVAGKYFLSKKRNLFINIISAITVIVIALATIAFIVLLSVFNGLEALMRSQYNILNPELKISPAKGKFFVYDEKIKQKIASVAGIKVVSEAIEDDAVFRYKDRQMVGKIKGVTNNFAELGGIAKQVRAGEFRLYEGDYARAVVGLGVFQMLTMNMADDVLEIWYPNRKQKISMTEKDIRKLALLPSGVFEVEYEHDGKYIIVPIEFTEELMQYQHNERSYLEIAVKDKKLIPTIQKELQKVLGSDFLVQNQEEQQYEILRAIRIEKLVTRIALSFVFLIACFNIFFLLSMIVIEKRKDIAVWQVLGAEKGFIQKIFIWQGLMIALTGGIIGLILGYLLCFLQEKYGFVKMNITSTIVDAYPVRMDWLDFVFTFFTIVVCTWIVAWFPAKNALKTDLRENL</sequence>
<proteinExistence type="inferred from homology"/>
<dbReference type="InterPro" id="IPR003838">
    <property type="entry name" value="ABC3_permease_C"/>
</dbReference>
<comment type="caution">
    <text evidence="10">The sequence shown here is derived from an EMBL/GenBank/DDBJ whole genome shotgun (WGS) entry which is preliminary data.</text>
</comment>
<evidence type="ECO:0000256" key="2">
    <source>
        <dbReference type="ARBA" id="ARBA00005236"/>
    </source>
</evidence>
<keyword evidence="6 7" id="KW-0472">Membrane</keyword>
<protein>
    <submittedName>
        <fullName evidence="10">ABC-type transport system involved in lipoprotein release</fullName>
    </submittedName>
</protein>
<dbReference type="InterPro" id="IPR051447">
    <property type="entry name" value="Lipoprotein-release_system"/>
</dbReference>
<dbReference type="PANTHER" id="PTHR30489:SF0">
    <property type="entry name" value="LIPOPROTEIN-RELEASING SYSTEM TRANSMEMBRANE PROTEIN LOLE"/>
    <property type="match status" value="1"/>
</dbReference>
<feature type="transmembrane region" description="Helical" evidence="7">
    <location>
        <begin position="320"/>
        <end position="343"/>
    </location>
</feature>
<feature type="domain" description="MacB-like periplasmic core" evidence="9">
    <location>
        <begin position="25"/>
        <end position="244"/>
    </location>
</feature>
<keyword evidence="11" id="KW-1185">Reference proteome</keyword>
<dbReference type="EMBL" id="NKXO01000003">
    <property type="protein sequence ID" value="PKQ70726.1"/>
    <property type="molecule type" value="Genomic_DNA"/>
</dbReference>